<name>A0ABS6UG77_9PSEU</name>
<dbReference type="EMBL" id="JADQDF010000001">
    <property type="protein sequence ID" value="MBW0131223.1"/>
    <property type="molecule type" value="Genomic_DNA"/>
</dbReference>
<comment type="caution">
    <text evidence="1">The sequence shown here is derived from an EMBL/GenBank/DDBJ whole genome shotgun (WGS) entry which is preliminary data.</text>
</comment>
<evidence type="ECO:0000313" key="3">
    <source>
        <dbReference type="Proteomes" id="UP000694300"/>
    </source>
</evidence>
<evidence type="ECO:0008006" key="4">
    <source>
        <dbReference type="Google" id="ProtNLM"/>
    </source>
</evidence>
<protein>
    <recommendedName>
        <fullName evidence="4">Inorganic diphosphatase</fullName>
    </recommendedName>
</protein>
<dbReference type="Proteomes" id="UP000694300">
    <property type="component" value="Unassembled WGS sequence"/>
</dbReference>
<keyword evidence="3" id="KW-1185">Reference proteome</keyword>
<evidence type="ECO:0000313" key="2">
    <source>
        <dbReference type="EMBL" id="MBW0132610.1"/>
    </source>
</evidence>
<dbReference type="RefSeq" id="WP_218596183.1">
    <property type="nucleotide sequence ID" value="NZ_JADQDE010000005.1"/>
</dbReference>
<organism evidence="1 3">
    <name type="scientific">Pseudonocardia oceani</name>
    <dbReference type="NCBI Taxonomy" id="2792013"/>
    <lineage>
        <taxon>Bacteria</taxon>
        <taxon>Bacillati</taxon>
        <taxon>Actinomycetota</taxon>
        <taxon>Actinomycetes</taxon>
        <taxon>Pseudonocardiales</taxon>
        <taxon>Pseudonocardiaceae</taxon>
        <taxon>Pseudonocardia</taxon>
    </lineage>
</organism>
<accession>A0ABS6UG77</accession>
<sequence>MSIYCSFGLFGDDGDDYPAPLIYRQSHVLPTVDDPRGGTLDLAYIPGFITRDGRDVDGELDPDCENDGVWPFLRVSLRAEQGLAMVEAGEPEDTVVLDRDQVATLRDELTDWLLRHDDLDTWLDQHTTGGER</sequence>
<evidence type="ECO:0000313" key="1">
    <source>
        <dbReference type="EMBL" id="MBW0131223.1"/>
    </source>
</evidence>
<reference evidence="1 3" key="1">
    <citation type="submission" date="2020-11" db="EMBL/GenBank/DDBJ databases">
        <title>Pseudonocardia abyssalis sp. nov. and Pseudonocardia oceani sp. nov., description and phylogenomic analysis of two novel actinomycetes isolated from the deep Southern Ocean.</title>
        <authorList>
            <person name="Parra J."/>
        </authorList>
    </citation>
    <scope>NUCLEOTIDE SEQUENCE [LARGE SCALE GENOMIC DNA]</scope>
    <source>
        <strain evidence="1">KRD-185</strain>
        <strain evidence="3">KRD185</strain>
    </source>
</reference>
<dbReference type="EMBL" id="JADQDF010000003">
    <property type="protein sequence ID" value="MBW0132610.1"/>
    <property type="molecule type" value="Genomic_DNA"/>
</dbReference>
<proteinExistence type="predicted"/>
<gene>
    <name evidence="1" type="ORF">I4I82_26585</name>
    <name evidence="2" type="ORF">I4I82_33725</name>
</gene>